<sequence>MNKLGFRNTLILSISILIVICLILSNGYSYTVLKSSTVANVDTQSINTLRTEGARLEQWFNHKFSTIDSLSKHYQPNLKAEDYVGLVKYTKDISGLSAVLISLDDGQSFSTISSPLWKNGVAIIDKYDARQRPWYSQGKQANGALDITNVYTSASSGKQLVSIVKSINGGVLLGDIEVSILEETVNSIDYPGAVTVIFDENGKTLASNSTALKMGDTLQSIGMGDVNKQMMSADSNKFDYELKDVEKVAFTQSINMVNGKKWYIFIGVDKSIAYKAADEALLNAVISSFIMVIVSSILCIALLRVLYSPILLLKNLVQDLSQGNGDLTRRLPVSSTDDLGQISQGINTFIANLQDMMTQVSHASKDIASSVGKLDTLTGESHSVLNEHRRETEQVVTALDEMSATSNDVATNTADAAQFTSLTNDQAVESQGVMSGANETVGQLVVQVDSTSESIAQLGTDMTEITNVLNVIGEIADQTNLLALNAAIEAARAGEHGRGFAVVADEVRTLASRTQSSTAEIEATLQKIRVGVNTAIGAMEQTKSSCEETASTTVIVATDLEKITESIQQINLLNTQIATAAEEQNSVSDEITRNMSKINDMVDKLTHVGSDTNVEKQNLVSANSQLNNIVGLFKLS</sequence>
<dbReference type="CDD" id="cd11386">
    <property type="entry name" value="MCP_signal"/>
    <property type="match status" value="1"/>
</dbReference>
<dbReference type="PRINTS" id="PR00260">
    <property type="entry name" value="CHEMTRNSDUCR"/>
</dbReference>
<dbReference type="RefSeq" id="WP_272139257.1">
    <property type="nucleotide sequence ID" value="NZ_JAQLOI010000003.1"/>
</dbReference>
<evidence type="ECO:0000313" key="10">
    <source>
        <dbReference type="EMBL" id="MDB1125492.1"/>
    </source>
</evidence>
<dbReference type="InterPro" id="IPR029151">
    <property type="entry name" value="Sensor-like_sf"/>
</dbReference>
<evidence type="ECO:0000256" key="5">
    <source>
        <dbReference type="PROSITE-ProRule" id="PRU00284"/>
    </source>
</evidence>
<evidence type="ECO:0000256" key="4">
    <source>
        <dbReference type="ARBA" id="ARBA00029447"/>
    </source>
</evidence>
<dbReference type="SUPFAM" id="SSF103190">
    <property type="entry name" value="Sensory domain-like"/>
    <property type="match status" value="1"/>
</dbReference>
<comment type="similarity">
    <text evidence="4">Belongs to the methyl-accepting chemotaxis (MCP) protein family.</text>
</comment>
<accession>A0ABT4YVS5</accession>
<evidence type="ECO:0000313" key="11">
    <source>
        <dbReference type="Proteomes" id="UP001210678"/>
    </source>
</evidence>
<gene>
    <name evidence="10" type="ORF">PGX00_18255</name>
</gene>
<dbReference type="Gene3D" id="1.10.287.950">
    <property type="entry name" value="Methyl-accepting chemotaxis protein"/>
    <property type="match status" value="1"/>
</dbReference>
<evidence type="ECO:0000259" key="8">
    <source>
        <dbReference type="PROSITE" id="PS50192"/>
    </source>
</evidence>
<keyword evidence="6" id="KW-0812">Transmembrane</keyword>
<protein>
    <submittedName>
        <fullName evidence="10">Methyl-accepting chemotaxis protein</fullName>
    </submittedName>
</protein>
<keyword evidence="3 5" id="KW-0807">Transducer</keyword>
<keyword evidence="11" id="KW-1185">Reference proteome</keyword>
<keyword evidence="2" id="KW-1003">Cell membrane</keyword>
<dbReference type="InterPro" id="IPR000727">
    <property type="entry name" value="T_SNARE_dom"/>
</dbReference>
<dbReference type="Pfam" id="PF00672">
    <property type="entry name" value="HAMP"/>
    <property type="match status" value="1"/>
</dbReference>
<reference evidence="10 11" key="1">
    <citation type="submission" date="2023-01" db="EMBL/GenBank/DDBJ databases">
        <title>Vibrio sp. KJ40-1 sp.nov, isolated from marine algae.</title>
        <authorList>
            <person name="Butt M."/>
            <person name="Kim J.M.J."/>
            <person name="Jeon C.O.C."/>
        </authorList>
    </citation>
    <scope>NUCLEOTIDE SEQUENCE [LARGE SCALE GENOMIC DNA]</scope>
    <source>
        <strain evidence="10 11">KJ40-1</strain>
    </source>
</reference>
<dbReference type="PROSITE" id="PS50111">
    <property type="entry name" value="CHEMOTAXIS_TRANSDUC_2"/>
    <property type="match status" value="1"/>
</dbReference>
<keyword evidence="6" id="KW-1133">Transmembrane helix</keyword>
<comment type="subcellular location">
    <subcellularLocation>
        <location evidence="1">Cell inner membrane</location>
        <topology evidence="1">Multi-pass membrane protein</topology>
    </subcellularLocation>
</comment>
<evidence type="ECO:0000259" key="7">
    <source>
        <dbReference type="PROSITE" id="PS50111"/>
    </source>
</evidence>
<dbReference type="InterPro" id="IPR004089">
    <property type="entry name" value="MCPsignal_dom"/>
</dbReference>
<dbReference type="SMART" id="SM00304">
    <property type="entry name" value="HAMP"/>
    <property type="match status" value="1"/>
</dbReference>
<dbReference type="Proteomes" id="UP001210678">
    <property type="component" value="Unassembled WGS sequence"/>
</dbReference>
<dbReference type="Pfam" id="PF00015">
    <property type="entry name" value="MCPsignal"/>
    <property type="match status" value="1"/>
</dbReference>
<dbReference type="Gene3D" id="3.30.450.20">
    <property type="entry name" value="PAS domain"/>
    <property type="match status" value="2"/>
</dbReference>
<dbReference type="EMBL" id="JAQLOI010000003">
    <property type="protein sequence ID" value="MDB1125492.1"/>
    <property type="molecule type" value="Genomic_DNA"/>
</dbReference>
<name>A0ABT4YVS5_9VIBR</name>
<dbReference type="PROSITE" id="PS50885">
    <property type="entry name" value="HAMP"/>
    <property type="match status" value="1"/>
</dbReference>
<dbReference type="SUPFAM" id="SSF58104">
    <property type="entry name" value="Methyl-accepting chemotaxis protein (MCP) signaling domain"/>
    <property type="match status" value="1"/>
</dbReference>
<keyword evidence="2" id="KW-0997">Cell inner membrane</keyword>
<evidence type="ECO:0000256" key="2">
    <source>
        <dbReference type="ARBA" id="ARBA00022519"/>
    </source>
</evidence>
<dbReference type="PANTHER" id="PTHR32089">
    <property type="entry name" value="METHYL-ACCEPTING CHEMOTAXIS PROTEIN MCPB"/>
    <property type="match status" value="1"/>
</dbReference>
<feature type="domain" description="Methyl-accepting transducer" evidence="7">
    <location>
        <begin position="363"/>
        <end position="599"/>
    </location>
</feature>
<feature type="transmembrane region" description="Helical" evidence="6">
    <location>
        <begin position="280"/>
        <end position="307"/>
    </location>
</feature>
<feature type="domain" description="T-SNARE coiled-coil homology" evidence="8">
    <location>
        <begin position="559"/>
        <end position="603"/>
    </location>
</feature>
<dbReference type="CDD" id="cd06225">
    <property type="entry name" value="HAMP"/>
    <property type="match status" value="1"/>
</dbReference>
<evidence type="ECO:0000256" key="3">
    <source>
        <dbReference type="ARBA" id="ARBA00023224"/>
    </source>
</evidence>
<organism evidence="10 11">
    <name type="scientific">Vibrio algarum</name>
    <dbReference type="NCBI Taxonomy" id="3020714"/>
    <lineage>
        <taxon>Bacteria</taxon>
        <taxon>Pseudomonadati</taxon>
        <taxon>Pseudomonadota</taxon>
        <taxon>Gammaproteobacteria</taxon>
        <taxon>Vibrionales</taxon>
        <taxon>Vibrionaceae</taxon>
        <taxon>Vibrio</taxon>
    </lineage>
</organism>
<feature type="domain" description="HAMP" evidence="9">
    <location>
        <begin position="304"/>
        <end position="358"/>
    </location>
</feature>
<dbReference type="PANTHER" id="PTHR32089:SF55">
    <property type="entry name" value="METHYL ACCEPTING SENSORY TRANSDUCER WITH CACHE_2 SMALL MOLECULE BINDING DOMAIN"/>
    <property type="match status" value="1"/>
</dbReference>
<dbReference type="PROSITE" id="PS50192">
    <property type="entry name" value="T_SNARE"/>
    <property type="match status" value="1"/>
</dbReference>
<comment type="caution">
    <text evidence="10">The sequence shown here is derived from an EMBL/GenBank/DDBJ whole genome shotgun (WGS) entry which is preliminary data.</text>
</comment>
<dbReference type="InterPro" id="IPR004090">
    <property type="entry name" value="Chemotax_Me-accpt_rcpt"/>
</dbReference>
<evidence type="ECO:0000256" key="1">
    <source>
        <dbReference type="ARBA" id="ARBA00004429"/>
    </source>
</evidence>
<evidence type="ECO:0000259" key="9">
    <source>
        <dbReference type="PROSITE" id="PS50885"/>
    </source>
</evidence>
<evidence type="ECO:0000256" key="6">
    <source>
        <dbReference type="SAM" id="Phobius"/>
    </source>
</evidence>
<dbReference type="SMART" id="SM00283">
    <property type="entry name" value="MA"/>
    <property type="match status" value="1"/>
</dbReference>
<dbReference type="InterPro" id="IPR003660">
    <property type="entry name" value="HAMP_dom"/>
</dbReference>
<keyword evidence="6" id="KW-0472">Membrane</keyword>
<proteinExistence type="inferred from homology"/>